<dbReference type="InterPro" id="IPR011059">
    <property type="entry name" value="Metal-dep_hydrolase_composite"/>
</dbReference>
<dbReference type="PANTHER" id="PTHR11647:SF1">
    <property type="entry name" value="COLLAPSIN RESPONSE MEDIATOR PROTEIN"/>
    <property type="match status" value="1"/>
</dbReference>
<dbReference type="GO" id="GO:0016812">
    <property type="term" value="F:hydrolase activity, acting on carbon-nitrogen (but not peptide) bonds, in cyclic amides"/>
    <property type="evidence" value="ECO:0007669"/>
    <property type="project" value="TreeGrafter"/>
</dbReference>
<protein>
    <submittedName>
        <fullName evidence="2">D-aminoacylase</fullName>
        <ecNumber evidence="2">3.5.1.81</ecNumber>
    </submittedName>
</protein>
<dbReference type="Proteomes" id="UP000077868">
    <property type="component" value="Chromosome"/>
</dbReference>
<dbReference type="PANTHER" id="PTHR11647">
    <property type="entry name" value="HYDRANTOINASE/DIHYDROPYRIMIDINASE FAMILY MEMBER"/>
    <property type="match status" value="1"/>
</dbReference>
<evidence type="ECO:0000259" key="1">
    <source>
        <dbReference type="Pfam" id="PF07969"/>
    </source>
</evidence>
<name>A0A1A9GFT2_9ACTN</name>
<accession>A0A1A9GFT2</accession>
<dbReference type="GO" id="GO:0005829">
    <property type="term" value="C:cytosol"/>
    <property type="evidence" value="ECO:0007669"/>
    <property type="project" value="TreeGrafter"/>
</dbReference>
<sequence length="576" mass="62266">MSEFDLIVRGGTVVDGTGEAARTADVAVRDGVVAEVGRVSGSATREVDADGAVVAPGFVDVHTHYDGQATWDSYLQPSSWHGVTTVVMGNCGVGFAPVVPEDHDRLIELMEGVEDIPGVALAEGLSWAWRSFPEYLDALEERAHDMDFAAQVPHAALRVRSMGERAAAHTLATDEEISMMATLAVEAIEAGAVGFSTSRTLNHKSISGELTPSYAAGRDELRAIAAAIGRTGKGVLQLVTDWDDESIETDFDLIRSMVEASGRPMSFSLAQSLSAPDRFRSALRFLEEANGQGHRLRGQVAARGIGLLMGLECTLNPFKANPAYQRISHLPVAEQARLMAEPALRREILEHGIIKAPHLIGGGFLDRVEVMFELTDPPSYEPDPEDTIARRAARAGVPVAELIYDVLVSDGGRGMFYQPFTNYVDGSLDGALELLSHDFTIPGLSDGGAHVGTICDASFSTTLLQHWVRDRERGRLPLEFVVQRQARATAEAVGFLDRGLLVPGYKADLNVIDLEGLRLHKPEIHHDLPAGGRRLLQRADGYRHTFVSGVETYVDGEATGELPGRLVRGGQADPRR</sequence>
<gene>
    <name evidence="2" type="primary">dan</name>
    <name evidence="2" type="ORF">I601_0652</name>
</gene>
<dbReference type="GO" id="GO:0047420">
    <property type="term" value="F:N-acyl-D-amino-acid deacylase activity"/>
    <property type="evidence" value="ECO:0007669"/>
    <property type="project" value="UniProtKB-EC"/>
</dbReference>
<evidence type="ECO:0000313" key="2">
    <source>
        <dbReference type="EMBL" id="ANH37104.1"/>
    </source>
</evidence>
<dbReference type="Pfam" id="PF07969">
    <property type="entry name" value="Amidohydro_3"/>
    <property type="match status" value="1"/>
</dbReference>
<dbReference type="SUPFAM" id="SSF51338">
    <property type="entry name" value="Composite domain of metallo-dependent hydrolases"/>
    <property type="match status" value="1"/>
</dbReference>
<dbReference type="KEGG" id="ndk:I601_0652"/>
<dbReference type="RefSeq" id="WP_068106372.1">
    <property type="nucleotide sequence ID" value="NZ_CP015079.1"/>
</dbReference>
<feature type="domain" description="Amidohydrolase 3" evidence="1">
    <location>
        <begin position="45"/>
        <end position="553"/>
    </location>
</feature>
<dbReference type="OrthoDB" id="9766983at2"/>
<keyword evidence="3" id="KW-1185">Reference proteome</keyword>
<dbReference type="CDD" id="cd01297">
    <property type="entry name" value="D-aminoacylase"/>
    <property type="match status" value="1"/>
</dbReference>
<dbReference type="STRING" id="1300347.I601_0652"/>
<evidence type="ECO:0000313" key="3">
    <source>
        <dbReference type="Proteomes" id="UP000077868"/>
    </source>
</evidence>
<dbReference type="InterPro" id="IPR032466">
    <property type="entry name" value="Metal_Hydrolase"/>
</dbReference>
<dbReference type="AlphaFoldDB" id="A0A1A9GFT2"/>
<dbReference type="SUPFAM" id="SSF51556">
    <property type="entry name" value="Metallo-dependent hydrolases"/>
    <property type="match status" value="1"/>
</dbReference>
<dbReference type="EMBL" id="CP015079">
    <property type="protein sequence ID" value="ANH37104.1"/>
    <property type="molecule type" value="Genomic_DNA"/>
</dbReference>
<reference evidence="2 3" key="1">
    <citation type="submission" date="2016-03" db="EMBL/GenBank/DDBJ databases">
        <title>Complete genome sequence of a soil Actinobacterium, Nocardioides dokdonensis FR1436.</title>
        <authorList>
            <person name="Kwon S.-K."/>
            <person name="Kim K."/>
            <person name="Kim J.F."/>
        </authorList>
    </citation>
    <scope>NUCLEOTIDE SEQUENCE [LARGE SCALE GENOMIC DNA]</scope>
    <source>
        <strain evidence="2 3">FR1436</strain>
    </source>
</reference>
<dbReference type="Gene3D" id="3.20.20.140">
    <property type="entry name" value="Metal-dependent hydrolases"/>
    <property type="match status" value="1"/>
</dbReference>
<organism evidence="2 3">
    <name type="scientific">Nocardioides dokdonensis FR1436</name>
    <dbReference type="NCBI Taxonomy" id="1300347"/>
    <lineage>
        <taxon>Bacteria</taxon>
        <taxon>Bacillati</taxon>
        <taxon>Actinomycetota</taxon>
        <taxon>Actinomycetes</taxon>
        <taxon>Propionibacteriales</taxon>
        <taxon>Nocardioidaceae</taxon>
        <taxon>Nocardioides</taxon>
    </lineage>
</organism>
<dbReference type="InterPro" id="IPR013108">
    <property type="entry name" value="Amidohydro_3"/>
</dbReference>
<proteinExistence type="predicted"/>
<dbReference type="InterPro" id="IPR050378">
    <property type="entry name" value="Metallo-dep_Hydrolases_sf"/>
</dbReference>
<dbReference type="EC" id="3.5.1.81" evidence="2"/>
<dbReference type="PATRIC" id="fig|1300347.3.peg.657"/>
<keyword evidence="2" id="KW-0378">Hydrolase</keyword>